<dbReference type="PANTHER" id="PTHR22916:SF67">
    <property type="entry name" value="COLANIC ACID BIOSYNTHESIS GLYCOSYL TRANSFERASE WCAE-RELATED"/>
    <property type="match status" value="1"/>
</dbReference>
<dbReference type="Proteomes" id="UP000290172">
    <property type="component" value="Unassembled WGS sequence"/>
</dbReference>
<keyword evidence="2" id="KW-0808">Transferase</keyword>
<dbReference type="CDD" id="cd06433">
    <property type="entry name" value="GT_2_WfgS_like"/>
    <property type="match status" value="1"/>
</dbReference>
<accession>A0A4V1LR93</accession>
<dbReference type="Gene3D" id="3.90.550.10">
    <property type="entry name" value="Spore Coat Polysaccharide Biosynthesis Protein SpsA, Chain A"/>
    <property type="match status" value="1"/>
</dbReference>
<evidence type="ECO:0000313" key="2">
    <source>
        <dbReference type="EMBL" id="RXJ67398.1"/>
    </source>
</evidence>
<dbReference type="InterPro" id="IPR001173">
    <property type="entry name" value="Glyco_trans_2-like"/>
</dbReference>
<reference evidence="2 3" key="1">
    <citation type="submission" date="2017-10" db="EMBL/GenBank/DDBJ databases">
        <title>Genomics of the genus Arcobacter.</title>
        <authorList>
            <person name="Perez-Cataluna A."/>
            <person name="Figueras M.J."/>
        </authorList>
    </citation>
    <scope>NUCLEOTIDE SEQUENCE [LARGE SCALE GENOMIC DNA]</scope>
    <source>
        <strain evidence="2 3">CECT 8993</strain>
    </source>
</reference>
<dbReference type="AlphaFoldDB" id="A0A4V1LR93"/>
<dbReference type="PANTHER" id="PTHR22916">
    <property type="entry name" value="GLYCOSYLTRANSFERASE"/>
    <property type="match status" value="1"/>
</dbReference>
<feature type="domain" description="Glycosyltransferase 2-like" evidence="1">
    <location>
        <begin position="29"/>
        <end position="154"/>
    </location>
</feature>
<sequence>MLEHIQCVIFIIRMNFKNVYFIRSYMKISIVTIVLNDKQNIENTILSVLSQDVQFEYLVIDGGSTDGTLDIIEKYRDKIDIFLSEKDAGIYNAMNKAIDLANGEWICFMNSGDMFYNSDVLKTILPNLDDNVDIVYGDQEVRYASKRKILKANISIQDIWKGMIFSHQSCFVKKDILKEFRFNESNRITADYELFYSLFKANKTFSYIPMIVASVSAGGLSDIRRIESIVSRWKIVDKNIIVNIYYLKLIIMESLKPYIKKILRWRR</sequence>
<name>A0A4V1LR93_9BACT</name>
<dbReference type="Pfam" id="PF00535">
    <property type="entry name" value="Glycos_transf_2"/>
    <property type="match status" value="1"/>
</dbReference>
<protein>
    <submittedName>
        <fullName evidence="2">Glycosyl transferase</fullName>
    </submittedName>
</protein>
<gene>
    <name evidence="2" type="ORF">CRV08_10745</name>
</gene>
<dbReference type="SUPFAM" id="SSF53448">
    <property type="entry name" value="Nucleotide-diphospho-sugar transferases"/>
    <property type="match status" value="1"/>
</dbReference>
<evidence type="ECO:0000313" key="3">
    <source>
        <dbReference type="Proteomes" id="UP000290172"/>
    </source>
</evidence>
<dbReference type="EMBL" id="PDKJ01000009">
    <property type="protein sequence ID" value="RXJ67398.1"/>
    <property type="molecule type" value="Genomic_DNA"/>
</dbReference>
<organism evidence="2 3">
    <name type="scientific">Halarcobacter ebronensis</name>
    <dbReference type="NCBI Taxonomy" id="1462615"/>
    <lineage>
        <taxon>Bacteria</taxon>
        <taxon>Pseudomonadati</taxon>
        <taxon>Campylobacterota</taxon>
        <taxon>Epsilonproteobacteria</taxon>
        <taxon>Campylobacterales</taxon>
        <taxon>Arcobacteraceae</taxon>
        <taxon>Halarcobacter</taxon>
    </lineage>
</organism>
<dbReference type="GO" id="GO:0016758">
    <property type="term" value="F:hexosyltransferase activity"/>
    <property type="evidence" value="ECO:0007669"/>
    <property type="project" value="UniProtKB-ARBA"/>
</dbReference>
<evidence type="ECO:0000259" key="1">
    <source>
        <dbReference type="Pfam" id="PF00535"/>
    </source>
</evidence>
<dbReference type="InterPro" id="IPR029044">
    <property type="entry name" value="Nucleotide-diphossugar_trans"/>
</dbReference>
<comment type="caution">
    <text evidence="2">The sequence shown here is derived from an EMBL/GenBank/DDBJ whole genome shotgun (WGS) entry which is preliminary data.</text>
</comment>
<proteinExistence type="predicted"/>